<evidence type="ECO:0000313" key="6">
    <source>
        <dbReference type="EMBL" id="MFB9761543.1"/>
    </source>
</evidence>
<dbReference type="Gene3D" id="3.40.50.2300">
    <property type="match status" value="2"/>
</dbReference>
<organism evidence="6 7">
    <name type="scientific">Ectobacillus funiculus</name>
    <dbReference type="NCBI Taxonomy" id="137993"/>
    <lineage>
        <taxon>Bacteria</taxon>
        <taxon>Bacillati</taxon>
        <taxon>Bacillota</taxon>
        <taxon>Bacilli</taxon>
        <taxon>Bacillales</taxon>
        <taxon>Bacillaceae</taxon>
        <taxon>Ectobacillus</taxon>
    </lineage>
</organism>
<evidence type="ECO:0000256" key="2">
    <source>
        <dbReference type="ARBA" id="ARBA00007639"/>
    </source>
</evidence>
<dbReference type="Proteomes" id="UP001589609">
    <property type="component" value="Unassembled WGS sequence"/>
</dbReference>
<evidence type="ECO:0000259" key="5">
    <source>
        <dbReference type="Pfam" id="PF13407"/>
    </source>
</evidence>
<dbReference type="CDD" id="cd01536">
    <property type="entry name" value="PBP1_ABC_sugar_binding-like"/>
    <property type="match status" value="1"/>
</dbReference>
<evidence type="ECO:0000256" key="1">
    <source>
        <dbReference type="ARBA" id="ARBA00004196"/>
    </source>
</evidence>
<keyword evidence="7" id="KW-1185">Reference proteome</keyword>
<evidence type="ECO:0000256" key="3">
    <source>
        <dbReference type="ARBA" id="ARBA00022729"/>
    </source>
</evidence>
<dbReference type="RefSeq" id="WP_379951702.1">
    <property type="nucleotide sequence ID" value="NZ_JBHMAF010000194.1"/>
</dbReference>
<dbReference type="PANTHER" id="PTHR46847">
    <property type="entry name" value="D-ALLOSE-BINDING PERIPLASMIC PROTEIN-RELATED"/>
    <property type="match status" value="1"/>
</dbReference>
<dbReference type="SUPFAM" id="SSF53822">
    <property type="entry name" value="Periplasmic binding protein-like I"/>
    <property type="match status" value="1"/>
</dbReference>
<proteinExistence type="inferred from homology"/>
<accession>A0ABV5WMY2</accession>
<comment type="similarity">
    <text evidence="2">Belongs to the bacterial solute-binding protein 2 family.</text>
</comment>
<keyword evidence="4" id="KW-1133">Transmembrane helix</keyword>
<reference evidence="6 7" key="1">
    <citation type="submission" date="2024-09" db="EMBL/GenBank/DDBJ databases">
        <authorList>
            <person name="Sun Q."/>
            <person name="Mori K."/>
        </authorList>
    </citation>
    <scope>NUCLEOTIDE SEQUENCE [LARGE SCALE GENOMIC DNA]</scope>
    <source>
        <strain evidence="6 7">JCM 11201</strain>
    </source>
</reference>
<dbReference type="InterPro" id="IPR025997">
    <property type="entry name" value="SBP_2_dom"/>
</dbReference>
<gene>
    <name evidence="6" type="ORF">ACFFMS_25205</name>
</gene>
<evidence type="ECO:0000256" key="4">
    <source>
        <dbReference type="SAM" id="Phobius"/>
    </source>
</evidence>
<keyword evidence="4" id="KW-0472">Membrane</keyword>
<keyword evidence="3" id="KW-0732">Signal</keyword>
<feature type="transmembrane region" description="Helical" evidence="4">
    <location>
        <begin position="6"/>
        <end position="25"/>
    </location>
</feature>
<feature type="domain" description="Periplasmic binding protein" evidence="5">
    <location>
        <begin position="36"/>
        <end position="287"/>
    </location>
</feature>
<evidence type="ECO:0000313" key="7">
    <source>
        <dbReference type="Proteomes" id="UP001589609"/>
    </source>
</evidence>
<dbReference type="EMBL" id="JBHMAF010000194">
    <property type="protein sequence ID" value="MFB9761543.1"/>
    <property type="molecule type" value="Genomic_DNA"/>
</dbReference>
<sequence>MKKTWTLLIVYVFFLAILIGATFEFTKKDHRLKVMIVSKTAKTEYWRAFNIGAERALNELGLNGKVIIPNSGHSITSQADLLNKLLKQHPDALVIAPIQSQSIIPILMEYKKRNIPVLLADTDVEWKDKTSFIGTDNFILGKKAGALLASMLQPGDQVALIHGMLSDTVSGKRIEGAKESLEEADIQVVVQRQGYDEFWNVNSAIASILQSYPNIKGVFATDDLLALDTLQVIEQKGLKVPVVGTEGNAKMVKYIKEGKLSATIAQNPYDMGYISVEQAFKTIKGEKVRKSIDSGTDIITRDNAKDKLDLQEKLLRMSEGDVTSFYLRY</sequence>
<dbReference type="PANTHER" id="PTHR46847:SF1">
    <property type="entry name" value="D-ALLOSE-BINDING PERIPLASMIC PROTEIN-RELATED"/>
    <property type="match status" value="1"/>
</dbReference>
<dbReference type="InterPro" id="IPR028082">
    <property type="entry name" value="Peripla_BP_I"/>
</dbReference>
<comment type="caution">
    <text evidence="6">The sequence shown here is derived from an EMBL/GenBank/DDBJ whole genome shotgun (WGS) entry which is preliminary data.</text>
</comment>
<protein>
    <submittedName>
        <fullName evidence="6">Sugar ABC transporter substrate-binding protein</fullName>
    </submittedName>
</protein>
<name>A0ABV5WMY2_9BACI</name>
<comment type="subcellular location">
    <subcellularLocation>
        <location evidence="1">Cell envelope</location>
    </subcellularLocation>
</comment>
<dbReference type="Pfam" id="PF13407">
    <property type="entry name" value="Peripla_BP_4"/>
    <property type="match status" value="1"/>
</dbReference>
<keyword evidence="4" id="KW-0812">Transmembrane</keyword>